<dbReference type="RefSeq" id="WP_088158113.1">
    <property type="nucleotide sequence ID" value="NZ_NHON01000202.1"/>
</dbReference>
<feature type="transmembrane region" description="Helical" evidence="1">
    <location>
        <begin position="33"/>
        <end position="51"/>
    </location>
</feature>
<accession>A0A211YSA3</accession>
<keyword evidence="1" id="KW-0812">Transmembrane</keyword>
<dbReference type="AlphaFoldDB" id="A0A211YSA3"/>
<organism evidence="2 3">
    <name type="scientific">Inquilinus limosus</name>
    <dbReference type="NCBI Taxonomy" id="171674"/>
    <lineage>
        <taxon>Bacteria</taxon>
        <taxon>Pseudomonadati</taxon>
        <taxon>Pseudomonadota</taxon>
        <taxon>Alphaproteobacteria</taxon>
        <taxon>Rhodospirillales</taxon>
        <taxon>Rhodospirillaceae</taxon>
        <taxon>Inquilinus</taxon>
    </lineage>
</organism>
<dbReference type="Proteomes" id="UP000196655">
    <property type="component" value="Unassembled WGS sequence"/>
</dbReference>
<gene>
    <name evidence="2" type="ORF">BWR60_35835</name>
</gene>
<evidence type="ECO:0000313" key="2">
    <source>
        <dbReference type="EMBL" id="OWJ55859.1"/>
    </source>
</evidence>
<comment type="caution">
    <text evidence="2">The sequence shown here is derived from an EMBL/GenBank/DDBJ whole genome shotgun (WGS) entry which is preliminary data.</text>
</comment>
<feature type="transmembrane region" description="Helical" evidence="1">
    <location>
        <begin position="57"/>
        <end position="78"/>
    </location>
</feature>
<evidence type="ECO:0008006" key="4">
    <source>
        <dbReference type="Google" id="ProtNLM"/>
    </source>
</evidence>
<sequence>MLRRRCLNCGRRDIDRKTDVCLSCGTRHLKRAGFEWAYAAYFTVAVPIWLFSFVYGWWAFGAAFVVMFILFWLLDFLWPLKTEGP</sequence>
<dbReference type="OrthoDB" id="9897768at2"/>
<proteinExistence type="predicted"/>
<keyword evidence="3" id="KW-1185">Reference proteome</keyword>
<evidence type="ECO:0000313" key="3">
    <source>
        <dbReference type="Proteomes" id="UP000196655"/>
    </source>
</evidence>
<evidence type="ECO:0000256" key="1">
    <source>
        <dbReference type="SAM" id="Phobius"/>
    </source>
</evidence>
<name>A0A211YSA3_9PROT</name>
<protein>
    <recommendedName>
        <fullName evidence="4">DUF983 domain-containing protein</fullName>
    </recommendedName>
</protein>
<dbReference type="EMBL" id="NHON01000202">
    <property type="protein sequence ID" value="OWJ55859.1"/>
    <property type="molecule type" value="Genomic_DNA"/>
</dbReference>
<keyword evidence="1" id="KW-1133">Transmembrane helix</keyword>
<keyword evidence="1" id="KW-0472">Membrane</keyword>
<reference evidence="3" key="1">
    <citation type="submission" date="2017-05" db="EMBL/GenBank/DDBJ databases">
        <authorList>
            <person name="Macchi M."/>
            <person name="Festa S."/>
            <person name="Coppotelli B.M."/>
            <person name="Morelli I.S."/>
        </authorList>
    </citation>
    <scope>NUCLEOTIDE SEQUENCE [LARGE SCALE GENOMIC DNA]</scope>
    <source>
        <strain evidence="3">I</strain>
    </source>
</reference>